<keyword evidence="5" id="KW-1185">Reference proteome</keyword>
<dbReference type="InterPro" id="IPR036388">
    <property type="entry name" value="WH-like_DNA-bd_sf"/>
</dbReference>
<dbReference type="InterPro" id="IPR012074">
    <property type="entry name" value="GAF_ANTAR"/>
</dbReference>
<reference evidence="4 5" key="1">
    <citation type="submission" date="2018-03" db="EMBL/GenBank/DDBJ databases">
        <title>Genomic Encyclopedia of Archaeal and Bacterial Type Strains, Phase II (KMG-II): from individual species to whole genera.</title>
        <authorList>
            <person name="Goeker M."/>
        </authorList>
    </citation>
    <scope>NUCLEOTIDE SEQUENCE [LARGE SCALE GENOMIC DNA]</scope>
    <source>
        <strain evidence="4 5">DSM 44720</strain>
    </source>
</reference>
<organism evidence="4 5">
    <name type="scientific">Umezawaea tangerina</name>
    <dbReference type="NCBI Taxonomy" id="84725"/>
    <lineage>
        <taxon>Bacteria</taxon>
        <taxon>Bacillati</taxon>
        <taxon>Actinomycetota</taxon>
        <taxon>Actinomycetes</taxon>
        <taxon>Pseudonocardiales</taxon>
        <taxon>Pseudonocardiaceae</taxon>
        <taxon>Umezawaea</taxon>
    </lineage>
</organism>
<evidence type="ECO:0000259" key="3">
    <source>
        <dbReference type="PROSITE" id="PS50921"/>
    </source>
</evidence>
<proteinExistence type="predicted"/>
<dbReference type="PROSITE" id="PS50921">
    <property type="entry name" value="ANTAR"/>
    <property type="match status" value="1"/>
</dbReference>
<evidence type="ECO:0000256" key="1">
    <source>
        <dbReference type="ARBA" id="ARBA00023015"/>
    </source>
</evidence>
<dbReference type="RefSeq" id="WP_106189498.1">
    <property type="nucleotide sequence ID" value="NZ_PVTF01000007.1"/>
</dbReference>
<dbReference type="PIRSF" id="PIRSF036625">
    <property type="entry name" value="GAF_ANTAR"/>
    <property type="match status" value="1"/>
</dbReference>
<feature type="domain" description="ANTAR" evidence="3">
    <location>
        <begin position="168"/>
        <end position="230"/>
    </location>
</feature>
<dbReference type="Proteomes" id="UP000239494">
    <property type="component" value="Unassembled WGS sequence"/>
</dbReference>
<dbReference type="Pfam" id="PF03861">
    <property type="entry name" value="ANTAR"/>
    <property type="match status" value="1"/>
</dbReference>
<name>A0A2T0T1N6_9PSEU</name>
<dbReference type="Gene3D" id="1.10.10.10">
    <property type="entry name" value="Winged helix-like DNA-binding domain superfamily/Winged helix DNA-binding domain"/>
    <property type="match status" value="1"/>
</dbReference>
<gene>
    <name evidence="4" type="ORF">CLV43_107150</name>
</gene>
<dbReference type="AlphaFoldDB" id="A0A2T0T1N6"/>
<dbReference type="SUPFAM" id="SSF55781">
    <property type="entry name" value="GAF domain-like"/>
    <property type="match status" value="1"/>
</dbReference>
<accession>A0A2T0T1N6</accession>
<dbReference type="InterPro" id="IPR005561">
    <property type="entry name" value="ANTAR"/>
</dbReference>
<keyword evidence="1" id="KW-0805">Transcription regulation</keyword>
<dbReference type="SMART" id="SM01012">
    <property type="entry name" value="ANTAR"/>
    <property type="match status" value="1"/>
</dbReference>
<dbReference type="GO" id="GO:0003723">
    <property type="term" value="F:RNA binding"/>
    <property type="evidence" value="ECO:0007669"/>
    <property type="project" value="InterPro"/>
</dbReference>
<protein>
    <recommendedName>
        <fullName evidence="3">ANTAR domain-containing protein</fullName>
    </recommendedName>
</protein>
<evidence type="ECO:0000313" key="5">
    <source>
        <dbReference type="Proteomes" id="UP000239494"/>
    </source>
</evidence>
<keyword evidence="2" id="KW-0804">Transcription</keyword>
<dbReference type="OrthoDB" id="7466251at2"/>
<comment type="caution">
    <text evidence="4">The sequence shown here is derived from an EMBL/GenBank/DDBJ whole genome shotgun (WGS) entry which is preliminary data.</text>
</comment>
<evidence type="ECO:0000256" key="2">
    <source>
        <dbReference type="ARBA" id="ARBA00023163"/>
    </source>
</evidence>
<dbReference type="InterPro" id="IPR029016">
    <property type="entry name" value="GAF-like_dom_sf"/>
</dbReference>
<dbReference type="Gene3D" id="3.30.450.40">
    <property type="match status" value="1"/>
</dbReference>
<evidence type="ECO:0000313" key="4">
    <source>
        <dbReference type="EMBL" id="PRY39567.1"/>
    </source>
</evidence>
<sequence>MHNRRARLRELLVADRAAGGAVSTVALVCARCVVELSVTGAGATVLSEHHVDGDRAAPANRGLVHATDPVSAGLEDLQLTVGEGPCLDSFESGGPVLVADLAADGARWPAFTPGALALGAAAVFSFPLQFGVVRLGSLDLYRDVPGPLTRTEVTDALILSDMATQGVVEDLDGHATADLSWLLDPHVEVHQAAGMVQAQLGVSTDVALMRLRGHAFTHDLPLAEVARRVVARTLRFARDEGR</sequence>
<dbReference type="EMBL" id="PVTF01000007">
    <property type="protein sequence ID" value="PRY39567.1"/>
    <property type="molecule type" value="Genomic_DNA"/>
</dbReference>